<evidence type="ECO:0000259" key="2">
    <source>
        <dbReference type="Pfam" id="PF00107"/>
    </source>
</evidence>
<dbReference type="Pfam" id="PF00107">
    <property type="entry name" value="ADH_zinc_N"/>
    <property type="match status" value="1"/>
</dbReference>
<keyword evidence="1" id="KW-0560">Oxidoreductase</keyword>
<dbReference type="InterPro" id="IPR036291">
    <property type="entry name" value="NAD(P)-bd_dom_sf"/>
</dbReference>
<dbReference type="GO" id="GO:0016491">
    <property type="term" value="F:oxidoreductase activity"/>
    <property type="evidence" value="ECO:0007669"/>
    <property type="project" value="UniProtKB-KW"/>
</dbReference>
<keyword evidence="5" id="KW-1185">Reference proteome</keyword>
<comment type="caution">
    <text evidence="4">The sequence shown here is derived from an EMBL/GenBank/DDBJ whole genome shotgun (WGS) entry which is preliminary data.</text>
</comment>
<protein>
    <submittedName>
        <fullName evidence="4">L-sorbose 1-phosphate reductase</fullName>
    </submittedName>
</protein>
<dbReference type="SUPFAM" id="SSF50129">
    <property type="entry name" value="GroES-like"/>
    <property type="match status" value="1"/>
</dbReference>
<evidence type="ECO:0000259" key="3">
    <source>
        <dbReference type="Pfam" id="PF08240"/>
    </source>
</evidence>
<feature type="domain" description="Alcohol dehydrogenase-like C-terminal" evidence="2">
    <location>
        <begin position="185"/>
        <end position="329"/>
    </location>
</feature>
<dbReference type="PANTHER" id="PTHR43401:SF2">
    <property type="entry name" value="L-THREONINE 3-DEHYDROGENASE"/>
    <property type="match status" value="1"/>
</dbReference>
<reference evidence="4" key="1">
    <citation type="submission" date="2020-06" db="EMBL/GenBank/DDBJ databases">
        <title>Characterization of fructooligosaccharide metabolism and fructooligosaccharide-degrading enzymes in human commensal butyrate producers.</title>
        <authorList>
            <person name="Tanno H."/>
            <person name="Fujii T."/>
            <person name="Hirano K."/>
            <person name="Maeno S."/>
            <person name="Tonozuka T."/>
            <person name="Sakamoto M."/>
            <person name="Ohkuma M."/>
            <person name="Tochio T."/>
            <person name="Endo A."/>
        </authorList>
    </citation>
    <scope>NUCLEOTIDE SEQUENCE</scope>
    <source>
        <strain evidence="4">JCM 17466</strain>
    </source>
</reference>
<feature type="domain" description="Alcohol dehydrogenase-like N-terminal" evidence="3">
    <location>
        <begin position="26"/>
        <end position="98"/>
    </location>
</feature>
<dbReference type="InterPro" id="IPR011032">
    <property type="entry name" value="GroES-like_sf"/>
</dbReference>
<dbReference type="InterPro" id="IPR050129">
    <property type="entry name" value="Zn_alcohol_dh"/>
</dbReference>
<dbReference type="InterPro" id="IPR013154">
    <property type="entry name" value="ADH-like_N"/>
</dbReference>
<name>A0A916QDC4_9FIRM</name>
<dbReference type="Pfam" id="PF08240">
    <property type="entry name" value="ADH_N"/>
    <property type="match status" value="1"/>
</dbReference>
<evidence type="ECO:0000313" key="4">
    <source>
        <dbReference type="EMBL" id="GFO86583.1"/>
    </source>
</evidence>
<dbReference type="Proteomes" id="UP000613208">
    <property type="component" value="Unassembled WGS sequence"/>
</dbReference>
<dbReference type="AlphaFoldDB" id="A0A916QDC4"/>
<evidence type="ECO:0000313" key="5">
    <source>
        <dbReference type="Proteomes" id="UP000613208"/>
    </source>
</evidence>
<proteinExistence type="predicted"/>
<dbReference type="EMBL" id="BLYI01000069">
    <property type="protein sequence ID" value="GFO86583.1"/>
    <property type="molecule type" value="Genomic_DNA"/>
</dbReference>
<dbReference type="RefSeq" id="WP_201312235.1">
    <property type="nucleotide sequence ID" value="NZ_BLYI01000069.1"/>
</dbReference>
<dbReference type="PANTHER" id="PTHR43401">
    <property type="entry name" value="L-THREONINE 3-DEHYDROGENASE"/>
    <property type="match status" value="1"/>
</dbReference>
<gene>
    <name evidence="4" type="ORF">ANBU17_29300</name>
</gene>
<organism evidence="4 5">
    <name type="scientific">Anaerostipes butyraticus</name>
    <dbReference type="NCBI Taxonomy" id="645466"/>
    <lineage>
        <taxon>Bacteria</taxon>
        <taxon>Bacillati</taxon>
        <taxon>Bacillota</taxon>
        <taxon>Clostridia</taxon>
        <taxon>Lachnospirales</taxon>
        <taxon>Lachnospiraceae</taxon>
        <taxon>Anaerostipes</taxon>
    </lineage>
</organism>
<accession>A0A916QDC4</accession>
<evidence type="ECO:0000256" key="1">
    <source>
        <dbReference type="ARBA" id="ARBA00023002"/>
    </source>
</evidence>
<dbReference type="Gene3D" id="3.40.50.720">
    <property type="entry name" value="NAD(P)-binding Rossmann-like Domain"/>
    <property type="match status" value="1"/>
</dbReference>
<dbReference type="Gene3D" id="3.90.180.10">
    <property type="entry name" value="Medium-chain alcohol dehydrogenases, catalytic domain"/>
    <property type="match status" value="2"/>
</dbReference>
<dbReference type="SUPFAM" id="SSF51735">
    <property type="entry name" value="NAD(P)-binding Rossmann-fold domains"/>
    <property type="match status" value="1"/>
</dbReference>
<sequence length="417" mass="46208">MKAEGVRMYGAHDIRLEEFELPQIKEDEIQLKIMSDSICMSTWKEVKLGAGHIRVPDSIRENPVIIGHEMSGMIEKVGKKWQKEYQEGERFVVLPGIPGQMGAPGYSYEYFGGAVTRCIVPNDVIEKGCLLHYNGDSFFEVSVSEPMYCIIGGYQANYHTKPETHEHFIGAKEGGNIAILGGCGPMGLGAVSYALAMEKKPKMIVVTEIDQDRLDRARQVISEKEAEEKGIELRYVNTACMKDEAEELMALTGGEGYHDVFVYAPVQQIAETGNRILAFDGCMNLFAGPADSGFSADMNLYDCHYRNTKIVGSSGGIKADLLEALDLISKKKVEPAVMITHIGGLDAYADTTLHLPEIPGGKKLIYTQIHMPLTAIEDFRKIGETKPLFLKLADACDRHKGLWNQEAEKILLDYFGV</sequence>
<dbReference type="InterPro" id="IPR013149">
    <property type="entry name" value="ADH-like_C"/>
</dbReference>